<evidence type="ECO:0000313" key="2">
    <source>
        <dbReference type="Proteomes" id="UP000692954"/>
    </source>
</evidence>
<accession>A0A8S1PPH2</accession>
<dbReference type="Proteomes" id="UP000692954">
    <property type="component" value="Unassembled WGS sequence"/>
</dbReference>
<name>A0A8S1PPH2_9CILI</name>
<dbReference type="AlphaFoldDB" id="A0A8S1PPH2"/>
<dbReference type="OrthoDB" id="292906at2759"/>
<sequence>MNYEYFWPQYKVKPLIQGGCVSSQNEQFQKFKINVINPMLDSITSINSDIDEPLKLILLQAGLSQQDLKNPAFNPLFRYLSQEPLKNTTKLIANKQLRKTQAQAPSRHSTIMPKKSIIISQFNFQIYNQNAQNKPPPKLLNRFPALDLIEQIQTLNSKQIQQQQGLEDDVEPKFALNNVTNQRNLDYSFSSQSDESDSDRLDS</sequence>
<evidence type="ECO:0000313" key="1">
    <source>
        <dbReference type="EMBL" id="CAD8104946.1"/>
    </source>
</evidence>
<proteinExistence type="predicted"/>
<protein>
    <submittedName>
        <fullName evidence="1">Uncharacterized protein</fullName>
    </submittedName>
</protein>
<gene>
    <name evidence="1" type="ORF">PSON_ATCC_30995.1.T0830099</name>
</gene>
<reference evidence="1" key="1">
    <citation type="submission" date="2021-01" db="EMBL/GenBank/DDBJ databases">
        <authorList>
            <consortium name="Genoscope - CEA"/>
            <person name="William W."/>
        </authorList>
    </citation>
    <scope>NUCLEOTIDE SEQUENCE</scope>
</reference>
<organism evidence="1 2">
    <name type="scientific">Paramecium sonneborni</name>
    <dbReference type="NCBI Taxonomy" id="65129"/>
    <lineage>
        <taxon>Eukaryota</taxon>
        <taxon>Sar</taxon>
        <taxon>Alveolata</taxon>
        <taxon>Ciliophora</taxon>
        <taxon>Intramacronucleata</taxon>
        <taxon>Oligohymenophorea</taxon>
        <taxon>Peniculida</taxon>
        <taxon>Parameciidae</taxon>
        <taxon>Paramecium</taxon>
    </lineage>
</organism>
<comment type="caution">
    <text evidence="1">The sequence shown here is derived from an EMBL/GenBank/DDBJ whole genome shotgun (WGS) entry which is preliminary data.</text>
</comment>
<keyword evidence="2" id="KW-1185">Reference proteome</keyword>
<dbReference type="EMBL" id="CAJJDN010000083">
    <property type="protein sequence ID" value="CAD8104946.1"/>
    <property type="molecule type" value="Genomic_DNA"/>
</dbReference>